<name>A0A3Q3WSE9_MOLML</name>
<dbReference type="Ensembl" id="ENSMMOT00000015605.1">
    <property type="protein sequence ID" value="ENSMMOP00000015352.1"/>
    <property type="gene ID" value="ENSMMOG00000011718.1"/>
</dbReference>
<accession>A0A3Q3WSE9</accession>
<dbReference type="AlphaFoldDB" id="A0A3Q3WSE9"/>
<keyword evidence="3" id="KW-1185">Reference proteome</keyword>
<feature type="chain" id="PRO_5018762414" evidence="1">
    <location>
        <begin position="28"/>
        <end position="105"/>
    </location>
</feature>
<sequence length="105" mass="12191">HGSLFFTDYVSLRVCVCLLELIALCHSQCFFRSLVTKDSVFPSGRLDKYGKKHYCDTEWEADCMEQNGKFDIPRECELPVDRKACTAKWVLKSDKEKEVRALLNH</sequence>
<organism evidence="2 3">
    <name type="scientific">Mola mola</name>
    <name type="common">Ocean sunfish</name>
    <name type="synonym">Tetraodon mola</name>
    <dbReference type="NCBI Taxonomy" id="94237"/>
    <lineage>
        <taxon>Eukaryota</taxon>
        <taxon>Metazoa</taxon>
        <taxon>Chordata</taxon>
        <taxon>Craniata</taxon>
        <taxon>Vertebrata</taxon>
        <taxon>Euteleostomi</taxon>
        <taxon>Actinopterygii</taxon>
        <taxon>Neopterygii</taxon>
        <taxon>Teleostei</taxon>
        <taxon>Neoteleostei</taxon>
        <taxon>Acanthomorphata</taxon>
        <taxon>Eupercaria</taxon>
        <taxon>Tetraodontiformes</taxon>
        <taxon>Molidae</taxon>
        <taxon>Mola</taxon>
    </lineage>
</organism>
<feature type="signal peptide" evidence="1">
    <location>
        <begin position="1"/>
        <end position="27"/>
    </location>
</feature>
<dbReference type="Proteomes" id="UP000261620">
    <property type="component" value="Unplaced"/>
</dbReference>
<proteinExistence type="predicted"/>
<reference evidence="2" key="2">
    <citation type="submission" date="2025-09" db="UniProtKB">
        <authorList>
            <consortium name="Ensembl"/>
        </authorList>
    </citation>
    <scope>IDENTIFICATION</scope>
</reference>
<keyword evidence="1" id="KW-0732">Signal</keyword>
<dbReference type="STRING" id="94237.ENSMMOP00000015352"/>
<evidence type="ECO:0000313" key="2">
    <source>
        <dbReference type="Ensembl" id="ENSMMOP00000015352.1"/>
    </source>
</evidence>
<protein>
    <submittedName>
        <fullName evidence="2">Uncharacterized protein</fullName>
    </submittedName>
</protein>
<reference evidence="2" key="1">
    <citation type="submission" date="2025-08" db="UniProtKB">
        <authorList>
            <consortium name="Ensembl"/>
        </authorList>
    </citation>
    <scope>IDENTIFICATION</scope>
</reference>
<dbReference type="OMA" id="WERDCIA"/>
<evidence type="ECO:0000313" key="3">
    <source>
        <dbReference type="Proteomes" id="UP000261620"/>
    </source>
</evidence>
<evidence type="ECO:0000256" key="1">
    <source>
        <dbReference type="SAM" id="SignalP"/>
    </source>
</evidence>